<protein>
    <submittedName>
        <fullName evidence="1">Uncharacterized protein</fullName>
    </submittedName>
</protein>
<proteinExistence type="predicted"/>
<sequence length="192" mass="22014">MTIGHAEQDNTPFSLRVASNLCKASGDPFRDIWNKVEKHTVLGTLHSRLQPRKIKQEQARNRKNNTTLEKYTIDGGFSNKQHPSLAFRAGQYSISVKDGEGLLQIDQRSGTEVSQLYRFSALYLTDYSTVDRFPNRWRTTQAVLLNMYTIDGGFSLKRACTLWTLVSRYMTKCSLDQQHTVLGTLHSRLQQR</sequence>
<dbReference type="EMBL" id="MCGN01000012">
    <property type="protein sequence ID" value="ORY90427.1"/>
    <property type="molecule type" value="Genomic_DNA"/>
</dbReference>
<dbReference type="AlphaFoldDB" id="A0A1X2H099"/>
<dbReference type="Proteomes" id="UP000242180">
    <property type="component" value="Unassembled WGS sequence"/>
</dbReference>
<accession>A0A1X2H099</accession>
<comment type="caution">
    <text evidence="1">The sequence shown here is derived from an EMBL/GenBank/DDBJ whole genome shotgun (WGS) entry which is preliminary data.</text>
</comment>
<evidence type="ECO:0000313" key="1">
    <source>
        <dbReference type="EMBL" id="ORY90427.1"/>
    </source>
</evidence>
<reference evidence="1 2" key="1">
    <citation type="submission" date="2016-07" db="EMBL/GenBank/DDBJ databases">
        <title>Pervasive Adenine N6-methylation of Active Genes in Fungi.</title>
        <authorList>
            <consortium name="DOE Joint Genome Institute"/>
            <person name="Mondo S.J."/>
            <person name="Dannebaum R.O."/>
            <person name="Kuo R.C."/>
            <person name="Labutti K."/>
            <person name="Haridas S."/>
            <person name="Kuo A."/>
            <person name="Salamov A."/>
            <person name="Ahrendt S.R."/>
            <person name="Lipzen A."/>
            <person name="Sullivan W."/>
            <person name="Andreopoulos W.B."/>
            <person name="Clum A."/>
            <person name="Lindquist E."/>
            <person name="Daum C."/>
            <person name="Ramamoorthy G.K."/>
            <person name="Gryganskyi A."/>
            <person name="Culley D."/>
            <person name="Magnuson J.K."/>
            <person name="James T.Y."/>
            <person name="O'Malley M.A."/>
            <person name="Stajich J.E."/>
            <person name="Spatafora J.W."/>
            <person name="Visel A."/>
            <person name="Grigoriev I.V."/>
        </authorList>
    </citation>
    <scope>NUCLEOTIDE SEQUENCE [LARGE SCALE GENOMIC DNA]</scope>
    <source>
        <strain evidence="1 2">NRRL 2496</strain>
    </source>
</reference>
<evidence type="ECO:0000313" key="2">
    <source>
        <dbReference type="Proteomes" id="UP000242180"/>
    </source>
</evidence>
<dbReference type="InParanoid" id="A0A1X2H099"/>
<gene>
    <name evidence="1" type="ORF">BCR43DRAFT_508923</name>
</gene>
<keyword evidence="2" id="KW-1185">Reference proteome</keyword>
<name>A0A1X2H099_SYNRA</name>
<organism evidence="1 2">
    <name type="scientific">Syncephalastrum racemosum</name>
    <name type="common">Filamentous fungus</name>
    <dbReference type="NCBI Taxonomy" id="13706"/>
    <lineage>
        <taxon>Eukaryota</taxon>
        <taxon>Fungi</taxon>
        <taxon>Fungi incertae sedis</taxon>
        <taxon>Mucoromycota</taxon>
        <taxon>Mucoromycotina</taxon>
        <taxon>Mucoromycetes</taxon>
        <taxon>Mucorales</taxon>
        <taxon>Syncephalastraceae</taxon>
        <taxon>Syncephalastrum</taxon>
    </lineage>
</organism>